<keyword evidence="3" id="KW-1185">Reference proteome</keyword>
<organism evidence="2 3">
    <name type="scientific">Cuscuta epithymum</name>
    <dbReference type="NCBI Taxonomy" id="186058"/>
    <lineage>
        <taxon>Eukaryota</taxon>
        <taxon>Viridiplantae</taxon>
        <taxon>Streptophyta</taxon>
        <taxon>Embryophyta</taxon>
        <taxon>Tracheophyta</taxon>
        <taxon>Spermatophyta</taxon>
        <taxon>Magnoliopsida</taxon>
        <taxon>eudicotyledons</taxon>
        <taxon>Gunneridae</taxon>
        <taxon>Pentapetalae</taxon>
        <taxon>asterids</taxon>
        <taxon>lamiids</taxon>
        <taxon>Solanales</taxon>
        <taxon>Convolvulaceae</taxon>
        <taxon>Cuscuteae</taxon>
        <taxon>Cuscuta</taxon>
        <taxon>Cuscuta subgen. Cuscuta</taxon>
    </lineage>
</organism>
<dbReference type="Gene3D" id="3.60.10.10">
    <property type="entry name" value="Endonuclease/exonuclease/phosphatase"/>
    <property type="match status" value="1"/>
</dbReference>
<dbReference type="Proteomes" id="UP001152523">
    <property type="component" value="Unassembled WGS sequence"/>
</dbReference>
<proteinExistence type="predicted"/>
<dbReference type="Pfam" id="PF03372">
    <property type="entry name" value="Exo_endo_phos"/>
    <property type="match status" value="1"/>
</dbReference>
<evidence type="ECO:0000259" key="1">
    <source>
        <dbReference type="Pfam" id="PF03372"/>
    </source>
</evidence>
<evidence type="ECO:0000313" key="3">
    <source>
        <dbReference type="Proteomes" id="UP001152523"/>
    </source>
</evidence>
<dbReference type="InterPro" id="IPR005135">
    <property type="entry name" value="Endo/exonuclease/phosphatase"/>
</dbReference>
<feature type="domain" description="Endonuclease/exonuclease/phosphatase" evidence="1">
    <location>
        <begin position="5"/>
        <end position="148"/>
    </location>
</feature>
<dbReference type="InterPro" id="IPR036691">
    <property type="entry name" value="Endo/exonu/phosph_ase_sf"/>
</dbReference>
<comment type="caution">
    <text evidence="2">The sequence shown here is derived from an EMBL/GenBank/DDBJ whole genome shotgun (WGS) entry which is preliminary data.</text>
</comment>
<dbReference type="PANTHER" id="PTHR35218">
    <property type="entry name" value="RNASE H DOMAIN-CONTAINING PROTEIN"/>
    <property type="match status" value="1"/>
</dbReference>
<protein>
    <recommendedName>
        <fullName evidence="1">Endonuclease/exonuclease/phosphatase domain-containing protein</fullName>
    </recommendedName>
</protein>
<dbReference type="GO" id="GO:0003824">
    <property type="term" value="F:catalytic activity"/>
    <property type="evidence" value="ECO:0007669"/>
    <property type="project" value="InterPro"/>
</dbReference>
<sequence length="150" mass="16984">MGCVSCNCRGLRNPPTVQVLADIVSTYRPSIVFLMETLTRLPKMKSIRRTLGFQHVFSVDCVGRSGGLALLWKDDYDITVESSSWNHIDVQVTGGLSQLTWRLIGFYGCPESDRRRASWELVKELADCSDLSWLVVGDFNDIMQEHEKRG</sequence>
<dbReference type="AlphaFoldDB" id="A0AAV0CD06"/>
<dbReference type="SUPFAM" id="SSF56219">
    <property type="entry name" value="DNase I-like"/>
    <property type="match status" value="1"/>
</dbReference>
<accession>A0AAV0CD06</accession>
<dbReference type="PANTHER" id="PTHR35218:SF9">
    <property type="entry name" value="ENDONUCLEASE_EXONUCLEASE_PHOSPHATASE DOMAIN-CONTAINING PROTEIN"/>
    <property type="match status" value="1"/>
</dbReference>
<evidence type="ECO:0000313" key="2">
    <source>
        <dbReference type="EMBL" id="CAH9074293.1"/>
    </source>
</evidence>
<dbReference type="EMBL" id="CAMAPF010000026">
    <property type="protein sequence ID" value="CAH9074293.1"/>
    <property type="molecule type" value="Genomic_DNA"/>
</dbReference>
<gene>
    <name evidence="2" type="ORF">CEPIT_LOCUS4992</name>
</gene>
<name>A0AAV0CD06_9ASTE</name>
<reference evidence="2" key="1">
    <citation type="submission" date="2022-07" db="EMBL/GenBank/DDBJ databases">
        <authorList>
            <person name="Macas J."/>
            <person name="Novak P."/>
            <person name="Neumann P."/>
        </authorList>
    </citation>
    <scope>NUCLEOTIDE SEQUENCE</scope>
</reference>